<comment type="caution">
    <text evidence="2">The sequence shown here is derived from an EMBL/GenBank/DDBJ whole genome shotgun (WGS) entry which is preliminary data.</text>
</comment>
<dbReference type="PANTHER" id="PTHR20932:SF8">
    <property type="entry name" value="LD22649P"/>
    <property type="match status" value="1"/>
</dbReference>
<dbReference type="Proteomes" id="UP001491310">
    <property type="component" value="Unassembled WGS sequence"/>
</dbReference>
<evidence type="ECO:0000313" key="2">
    <source>
        <dbReference type="EMBL" id="KAK9916357.1"/>
    </source>
</evidence>
<dbReference type="Pfam" id="PF00646">
    <property type="entry name" value="F-box"/>
    <property type="match status" value="1"/>
</dbReference>
<evidence type="ECO:0000259" key="1">
    <source>
        <dbReference type="PROSITE" id="PS50181"/>
    </source>
</evidence>
<keyword evidence="3" id="KW-1185">Reference proteome</keyword>
<dbReference type="InterPro" id="IPR045030">
    <property type="entry name" value="LYSM1-4"/>
</dbReference>
<dbReference type="Gene3D" id="3.10.350.10">
    <property type="entry name" value="LysM domain"/>
    <property type="match status" value="1"/>
</dbReference>
<dbReference type="InterPro" id="IPR036779">
    <property type="entry name" value="LysM_dom_sf"/>
</dbReference>
<reference evidence="2 3" key="1">
    <citation type="journal article" date="2024" name="Nat. Commun.">
        <title>Phylogenomics reveals the evolutionary origins of lichenization in chlorophyte algae.</title>
        <authorList>
            <person name="Puginier C."/>
            <person name="Libourel C."/>
            <person name="Otte J."/>
            <person name="Skaloud P."/>
            <person name="Haon M."/>
            <person name="Grisel S."/>
            <person name="Petersen M."/>
            <person name="Berrin J.G."/>
            <person name="Delaux P.M."/>
            <person name="Dal Grande F."/>
            <person name="Keller J."/>
        </authorList>
    </citation>
    <scope>NUCLEOTIDE SEQUENCE [LARGE SCALE GENOMIC DNA]</scope>
    <source>
        <strain evidence="2 3">SAG 216-7</strain>
    </source>
</reference>
<dbReference type="EMBL" id="JALJOT010000003">
    <property type="protein sequence ID" value="KAK9916357.1"/>
    <property type="molecule type" value="Genomic_DNA"/>
</dbReference>
<feature type="domain" description="F-box" evidence="1">
    <location>
        <begin position="1"/>
        <end position="44"/>
    </location>
</feature>
<protein>
    <recommendedName>
        <fullName evidence="1">F-box domain-containing protein</fullName>
    </recommendedName>
</protein>
<dbReference type="SUPFAM" id="SSF81383">
    <property type="entry name" value="F-box domain"/>
    <property type="match status" value="1"/>
</dbReference>
<evidence type="ECO:0000313" key="3">
    <source>
        <dbReference type="Proteomes" id="UP001491310"/>
    </source>
</evidence>
<organism evidence="2 3">
    <name type="scientific">Coccomyxa subellipsoidea</name>
    <dbReference type="NCBI Taxonomy" id="248742"/>
    <lineage>
        <taxon>Eukaryota</taxon>
        <taxon>Viridiplantae</taxon>
        <taxon>Chlorophyta</taxon>
        <taxon>core chlorophytes</taxon>
        <taxon>Trebouxiophyceae</taxon>
        <taxon>Trebouxiophyceae incertae sedis</taxon>
        <taxon>Coccomyxaceae</taxon>
        <taxon>Coccomyxa</taxon>
    </lineage>
</organism>
<name>A0ABR2YWX9_9CHLO</name>
<gene>
    <name evidence="2" type="ORF">WJX75_001755</name>
</gene>
<dbReference type="InterPro" id="IPR001810">
    <property type="entry name" value="F-box_dom"/>
</dbReference>
<dbReference type="InterPro" id="IPR036047">
    <property type="entry name" value="F-box-like_dom_sf"/>
</dbReference>
<dbReference type="PANTHER" id="PTHR20932">
    <property type="entry name" value="LYSM AND PUTATIVE PEPTIDOGLYCAN-BINDING DOMAIN-CONTAINING PROTEIN"/>
    <property type="match status" value="1"/>
</dbReference>
<sequence length="218" mass="24888">MDQLDNATVMNIFVHVEPADVARLRAVCRGWAQVIEQAQVARAVMKKTWGISDLLGAPRNLNMYLVAGLPHFAFQHRCRHWESLTSVAVQYNVEVTAIRVLNNLITEHSLRSRQFVYVPVQRDQIHGRAARFIYDTIVDRDLIIIADNVESLPAVPPACERRQVANTEDAVHKMSQLLGRGLRIDENTAKYYLADAGGDLKKAIKLFEEDKRWEHYGR</sequence>
<accession>A0ABR2YWX9</accession>
<dbReference type="PROSITE" id="PS50181">
    <property type="entry name" value="FBOX"/>
    <property type="match status" value="1"/>
</dbReference>
<dbReference type="CDD" id="cd09917">
    <property type="entry name" value="F-box_SF"/>
    <property type="match status" value="1"/>
</dbReference>
<proteinExistence type="predicted"/>